<evidence type="ECO:0000313" key="3">
    <source>
        <dbReference type="Proteomes" id="UP000305848"/>
    </source>
</evidence>
<name>A0A4U3L2I9_9BACT</name>
<accession>A0A4U3L2I9</accession>
<dbReference type="AlphaFoldDB" id="A0A4U3L2I9"/>
<dbReference type="OrthoDB" id="9764953at2"/>
<feature type="signal peptide" evidence="1">
    <location>
        <begin position="1"/>
        <end position="22"/>
    </location>
</feature>
<dbReference type="RefSeq" id="WP_137262292.1">
    <property type="nucleotide sequence ID" value="NZ_SZQL01000010.1"/>
</dbReference>
<dbReference type="PROSITE" id="PS51257">
    <property type="entry name" value="PROKAR_LIPOPROTEIN"/>
    <property type="match status" value="1"/>
</dbReference>
<proteinExistence type="predicted"/>
<keyword evidence="1" id="KW-0732">Signal</keyword>
<evidence type="ECO:0000256" key="1">
    <source>
        <dbReference type="SAM" id="SignalP"/>
    </source>
</evidence>
<comment type="caution">
    <text evidence="2">The sequence shown here is derived from an EMBL/GenBank/DDBJ whole genome shotgun (WGS) entry which is preliminary data.</text>
</comment>
<evidence type="ECO:0000313" key="2">
    <source>
        <dbReference type="EMBL" id="TKK67727.1"/>
    </source>
</evidence>
<organism evidence="2 3">
    <name type="scientific">Ilyomonas limi</name>
    <dbReference type="NCBI Taxonomy" id="2575867"/>
    <lineage>
        <taxon>Bacteria</taxon>
        <taxon>Pseudomonadati</taxon>
        <taxon>Bacteroidota</taxon>
        <taxon>Chitinophagia</taxon>
        <taxon>Chitinophagales</taxon>
        <taxon>Chitinophagaceae</taxon>
        <taxon>Ilyomonas</taxon>
    </lineage>
</organism>
<dbReference type="EMBL" id="SZQL01000010">
    <property type="protein sequence ID" value="TKK67727.1"/>
    <property type="molecule type" value="Genomic_DNA"/>
</dbReference>
<dbReference type="Gene3D" id="3.40.50.1820">
    <property type="entry name" value="alpha/beta hydrolase"/>
    <property type="match status" value="1"/>
</dbReference>
<dbReference type="SUPFAM" id="SSF53474">
    <property type="entry name" value="alpha/beta-Hydrolases"/>
    <property type="match status" value="1"/>
</dbReference>
<reference evidence="2 3" key="1">
    <citation type="submission" date="2019-05" db="EMBL/GenBank/DDBJ databases">
        <title>Panacibacter sp. strain 17mud1-8 Genome sequencing and assembly.</title>
        <authorList>
            <person name="Chhetri G."/>
        </authorList>
    </citation>
    <scope>NUCLEOTIDE SEQUENCE [LARGE SCALE GENOMIC DNA]</scope>
    <source>
        <strain evidence="2 3">17mud1-8</strain>
    </source>
</reference>
<sequence>MMRFLQLFIPIVLFFACSSHQSSQNETATTSVKNTSTVQPIKDSLLTGKIIKKVICNNDAAQSYALYIPPTQNNAPMPVIYCFDPHGDGSLPLENYQALADAYHFILIGSNNSKNGNDWNITQNIWNTLFNDTQNRLPINNNRIYTCGFSGGAKVAGFIALHQGNIKGVIAAGAGLPEDQPIGNLAFSFTGMAGRGDMNMTDLIALNNELDKSGTTHRIILFNGKHAWPPANAMRIAFTGLQLDAMRNKITDKNDSLIQSFTAEMNKQIEQDIAAKKLIEAHQTYTLAINMLNGLTHTTNAFANKEKVITNNPLYSQQLQEAQQLFATAQRQKQIFQQQFQQGDIQYWISTINDLNAKAKASTATGAMYQRLLAYLSLAFYSISNQLIHNNQNEPAQYFVTLYKMADVTNPEAWYFSALLNARSNNAKEAEADLLKAAGYGFADTARMLQQPEFQTLSQQLNFILIESRMKKTE</sequence>
<feature type="chain" id="PRO_5020593728" evidence="1">
    <location>
        <begin position="23"/>
        <end position="474"/>
    </location>
</feature>
<keyword evidence="3" id="KW-1185">Reference proteome</keyword>
<gene>
    <name evidence="2" type="ORF">FC093_13330</name>
</gene>
<protein>
    <submittedName>
        <fullName evidence="2">Uncharacterized protein</fullName>
    </submittedName>
</protein>
<dbReference type="Proteomes" id="UP000305848">
    <property type="component" value="Unassembled WGS sequence"/>
</dbReference>
<dbReference type="InterPro" id="IPR029058">
    <property type="entry name" value="AB_hydrolase_fold"/>
</dbReference>